<dbReference type="OrthoDB" id="6636518at2"/>
<sequence length="215" mass="25617">MTYEGLRLRMLELWRKGFSSYRKLKLLNDEFTIISNNCWGGMIYESYGLKKQSPTVGLFFMADDYIKFISNLRMYLGSELKFIDPEMSKWKGYFANDQRFGQYPIGILNNEIEIFFLHYHSNEEAYKKWTNRCQRVCWERILIKFNDQNGCTAQHLNIFDKLPYKNKISFAVKKYESLNSVVTIKTPKKHTFIRASYEPFGKNRNIDINSLINKL</sequence>
<accession>A0A1W1II85</accession>
<reference evidence="2" key="1">
    <citation type="submission" date="2016-04" db="EMBL/GenBank/DDBJ databases">
        <authorList>
            <person name="Strepis N."/>
        </authorList>
    </citation>
    <scope>NUCLEOTIDE SEQUENCE [LARGE SCALE GENOMIC DNA]</scope>
</reference>
<evidence type="ECO:0000313" key="1">
    <source>
        <dbReference type="EMBL" id="SLM52748.1"/>
    </source>
</evidence>
<dbReference type="STRING" id="43064.SAMN04488086_12614"/>
<dbReference type="InterPro" id="IPR015037">
    <property type="entry name" value="DUF1919"/>
</dbReference>
<dbReference type="Pfam" id="PF08942">
    <property type="entry name" value="DUF1919"/>
    <property type="match status" value="1"/>
</dbReference>
<evidence type="ECO:0000313" key="2">
    <source>
        <dbReference type="Proteomes" id="UP000195985"/>
    </source>
</evidence>
<proteinExistence type="predicted"/>
<dbReference type="InterPro" id="IPR037226">
    <property type="entry name" value="CAC2185-like_sf"/>
</dbReference>
<dbReference type="RefSeq" id="WP_086943499.1">
    <property type="nucleotide sequence ID" value="NZ_FONM01000026.1"/>
</dbReference>
<name>A0A1W1II85_9LACT</name>
<dbReference type="AlphaFoldDB" id="A0A1W1II85"/>
<gene>
    <name evidence="1" type="ORF">TPAS_2455</name>
</gene>
<evidence type="ECO:0008006" key="3">
    <source>
        <dbReference type="Google" id="ProtNLM"/>
    </source>
</evidence>
<dbReference type="SUPFAM" id="SSF142795">
    <property type="entry name" value="CAC2185-like"/>
    <property type="match status" value="1"/>
</dbReference>
<dbReference type="Proteomes" id="UP000195985">
    <property type="component" value="Unassembled WGS sequence"/>
</dbReference>
<protein>
    <recommendedName>
        <fullName evidence="3">DUF1919 domain-containing protein</fullName>
    </recommendedName>
</protein>
<organism evidence="1 2">
    <name type="scientific">Trichococcus pasteurii</name>
    <dbReference type="NCBI Taxonomy" id="43064"/>
    <lineage>
        <taxon>Bacteria</taxon>
        <taxon>Bacillati</taxon>
        <taxon>Bacillota</taxon>
        <taxon>Bacilli</taxon>
        <taxon>Lactobacillales</taxon>
        <taxon>Carnobacteriaceae</taxon>
        <taxon>Trichococcus</taxon>
    </lineage>
</organism>
<dbReference type="EMBL" id="FWEY01000009">
    <property type="protein sequence ID" value="SLM52748.1"/>
    <property type="molecule type" value="Genomic_DNA"/>
</dbReference>
<keyword evidence="2" id="KW-1185">Reference proteome</keyword>